<proteinExistence type="predicted"/>
<sequence length="142" mass="16067">MTDTTTAAPSGWRAESQCPDATDVQLAEKAADIIIMARYDADPQARMERELRQSFTYDEMRRAQQVLTACTLDVTRLTEIEARADRLDDDARWLAGQLRTAWDQLLKLRKRIDDAGTLMHTSYVASAVSYPRGFHRVGQSTT</sequence>
<accession>A0ABW6JMQ9</accession>
<dbReference type="EMBL" id="JBHVBU010000058">
    <property type="protein sequence ID" value="MFE7965399.1"/>
    <property type="molecule type" value="Genomic_DNA"/>
</dbReference>
<name>A0ABW6JMQ9_STRCE</name>
<protein>
    <submittedName>
        <fullName evidence="1">Uncharacterized protein</fullName>
    </submittedName>
</protein>
<dbReference type="Proteomes" id="UP001600650">
    <property type="component" value="Unassembled WGS sequence"/>
</dbReference>
<organism evidence="1 2">
    <name type="scientific">Streptomyces cellulosae</name>
    <dbReference type="NCBI Taxonomy" id="1968"/>
    <lineage>
        <taxon>Bacteria</taxon>
        <taxon>Bacillati</taxon>
        <taxon>Actinomycetota</taxon>
        <taxon>Actinomycetes</taxon>
        <taxon>Kitasatosporales</taxon>
        <taxon>Streptomycetaceae</taxon>
        <taxon>Streptomyces</taxon>
    </lineage>
</organism>
<evidence type="ECO:0000313" key="2">
    <source>
        <dbReference type="Proteomes" id="UP001600650"/>
    </source>
</evidence>
<dbReference type="RefSeq" id="WP_381727263.1">
    <property type="nucleotide sequence ID" value="NZ_JBHVBU010000058.1"/>
</dbReference>
<reference evidence="1 2" key="1">
    <citation type="submission" date="2024-09" db="EMBL/GenBank/DDBJ databases">
        <title>The Natural Products Discovery Center: Release of the First 8490 Sequenced Strains for Exploring Actinobacteria Biosynthetic Diversity.</title>
        <authorList>
            <person name="Kalkreuter E."/>
            <person name="Kautsar S.A."/>
            <person name="Yang D."/>
            <person name="Bader C.D."/>
            <person name="Teijaro C.N."/>
            <person name="Fluegel L."/>
            <person name="Davis C.M."/>
            <person name="Simpson J.R."/>
            <person name="Lauterbach L."/>
            <person name="Steele A.D."/>
            <person name="Gui C."/>
            <person name="Meng S."/>
            <person name="Li G."/>
            <person name="Viehrig K."/>
            <person name="Ye F."/>
            <person name="Su P."/>
            <person name="Kiefer A.F."/>
            <person name="Nichols A."/>
            <person name="Cepeda A.J."/>
            <person name="Yan W."/>
            <person name="Fan B."/>
            <person name="Jiang Y."/>
            <person name="Adhikari A."/>
            <person name="Zheng C.-J."/>
            <person name="Schuster L."/>
            <person name="Cowan T.M."/>
            <person name="Smanski M.J."/>
            <person name="Chevrette M.G."/>
            <person name="De Carvalho L.P.S."/>
            <person name="Shen B."/>
        </authorList>
    </citation>
    <scope>NUCLEOTIDE SEQUENCE [LARGE SCALE GENOMIC DNA]</scope>
    <source>
        <strain evidence="1 2">NPDC057399</strain>
    </source>
</reference>
<evidence type="ECO:0000313" key="1">
    <source>
        <dbReference type="EMBL" id="MFE7965399.1"/>
    </source>
</evidence>
<gene>
    <name evidence="1" type="ORF">ACFU0X_20585</name>
</gene>
<keyword evidence="2" id="KW-1185">Reference proteome</keyword>
<comment type="caution">
    <text evidence="1">The sequence shown here is derived from an EMBL/GenBank/DDBJ whole genome shotgun (WGS) entry which is preliminary data.</text>
</comment>